<keyword evidence="4" id="KW-0949">S-adenosyl-L-methionine</keyword>
<proteinExistence type="predicted"/>
<name>A0AAV2IRN0_LYMST</name>
<dbReference type="PROSITE" id="PS00095">
    <property type="entry name" value="C5_MTASE_2"/>
    <property type="match status" value="1"/>
</dbReference>
<dbReference type="InterPro" id="IPR001525">
    <property type="entry name" value="C5_MeTfrase"/>
</dbReference>
<dbReference type="InterPro" id="IPR031303">
    <property type="entry name" value="C5_meth_CS"/>
</dbReference>
<dbReference type="GO" id="GO:0003677">
    <property type="term" value="F:DNA binding"/>
    <property type="evidence" value="ECO:0007669"/>
    <property type="project" value="TreeGrafter"/>
</dbReference>
<dbReference type="GO" id="GO:0044027">
    <property type="term" value="P:negative regulation of gene expression via chromosomal CpG island methylation"/>
    <property type="evidence" value="ECO:0007669"/>
    <property type="project" value="TreeGrafter"/>
</dbReference>
<dbReference type="InterPro" id="IPR050390">
    <property type="entry name" value="C5-Methyltransferase"/>
</dbReference>
<dbReference type="InterPro" id="IPR029063">
    <property type="entry name" value="SAM-dependent_MTases_sf"/>
</dbReference>
<evidence type="ECO:0000256" key="2">
    <source>
        <dbReference type="ARBA" id="ARBA00022603"/>
    </source>
</evidence>
<dbReference type="Proteomes" id="UP001497497">
    <property type="component" value="Unassembled WGS sequence"/>
</dbReference>
<dbReference type="SUPFAM" id="SSF53335">
    <property type="entry name" value="S-adenosyl-L-methionine-dependent methyltransferases"/>
    <property type="match status" value="1"/>
</dbReference>
<gene>
    <name evidence="5" type="ORF">GSLYS_00022128001</name>
</gene>
<dbReference type="Pfam" id="PF00145">
    <property type="entry name" value="DNA_methylase"/>
    <property type="match status" value="1"/>
</dbReference>
<dbReference type="Gene3D" id="3.90.120.10">
    <property type="entry name" value="DNA Methylase, subunit A, domain 2"/>
    <property type="match status" value="1"/>
</dbReference>
<dbReference type="EC" id="2.1.1.37" evidence="1"/>
<evidence type="ECO:0000256" key="4">
    <source>
        <dbReference type="ARBA" id="ARBA00022691"/>
    </source>
</evidence>
<dbReference type="EMBL" id="CAXITT010001758">
    <property type="protein sequence ID" value="CAL1548811.1"/>
    <property type="molecule type" value="Genomic_DNA"/>
</dbReference>
<accession>A0AAV2IRN0</accession>
<evidence type="ECO:0000256" key="1">
    <source>
        <dbReference type="ARBA" id="ARBA00011975"/>
    </source>
</evidence>
<comment type="caution">
    <text evidence="5">The sequence shown here is derived from an EMBL/GenBank/DDBJ whole genome shotgun (WGS) entry which is preliminary data.</text>
</comment>
<dbReference type="PANTHER" id="PTHR10629:SF52">
    <property type="entry name" value="DNA (CYTOSINE-5)-METHYLTRANSFERASE 1"/>
    <property type="match status" value="1"/>
</dbReference>
<feature type="non-terminal residue" evidence="5">
    <location>
        <position position="81"/>
    </location>
</feature>
<dbReference type="AlphaFoldDB" id="A0AAV2IRN0"/>
<organism evidence="5 6">
    <name type="scientific">Lymnaea stagnalis</name>
    <name type="common">Great pond snail</name>
    <name type="synonym">Helix stagnalis</name>
    <dbReference type="NCBI Taxonomy" id="6523"/>
    <lineage>
        <taxon>Eukaryota</taxon>
        <taxon>Metazoa</taxon>
        <taxon>Spiralia</taxon>
        <taxon>Lophotrochozoa</taxon>
        <taxon>Mollusca</taxon>
        <taxon>Gastropoda</taxon>
        <taxon>Heterobranchia</taxon>
        <taxon>Euthyneura</taxon>
        <taxon>Panpulmonata</taxon>
        <taxon>Hygrophila</taxon>
        <taxon>Lymnaeoidea</taxon>
        <taxon>Lymnaeidae</taxon>
        <taxon>Lymnaea</taxon>
    </lineage>
</organism>
<dbReference type="PANTHER" id="PTHR10629">
    <property type="entry name" value="CYTOSINE-SPECIFIC METHYLTRANSFERASE"/>
    <property type="match status" value="1"/>
</dbReference>
<dbReference type="GO" id="GO:0003886">
    <property type="term" value="F:DNA (cytosine-5-)-methyltransferase activity"/>
    <property type="evidence" value="ECO:0007669"/>
    <property type="project" value="UniProtKB-EC"/>
</dbReference>
<reference evidence="5 6" key="1">
    <citation type="submission" date="2024-04" db="EMBL/GenBank/DDBJ databases">
        <authorList>
            <consortium name="Genoscope - CEA"/>
            <person name="William W."/>
        </authorList>
    </citation>
    <scope>NUCLEOTIDE SEQUENCE [LARGE SCALE GENOMIC DNA]</scope>
</reference>
<dbReference type="GO" id="GO:0005634">
    <property type="term" value="C:nucleus"/>
    <property type="evidence" value="ECO:0007669"/>
    <property type="project" value="TreeGrafter"/>
</dbReference>
<keyword evidence="3" id="KW-0808">Transferase</keyword>
<keyword evidence="2" id="KW-0489">Methyltransferase</keyword>
<keyword evidence="6" id="KW-1185">Reference proteome</keyword>
<protein>
    <recommendedName>
        <fullName evidence="1">DNA (cytosine-5-)-methyltransferase</fullName>
        <ecNumber evidence="1">2.1.1.37</ecNumber>
    </recommendedName>
</protein>
<evidence type="ECO:0000256" key="3">
    <source>
        <dbReference type="ARBA" id="ARBA00022679"/>
    </source>
</evidence>
<evidence type="ECO:0000313" key="5">
    <source>
        <dbReference type="EMBL" id="CAL1548811.1"/>
    </source>
</evidence>
<dbReference type="GO" id="GO:0032259">
    <property type="term" value="P:methylation"/>
    <property type="evidence" value="ECO:0007669"/>
    <property type="project" value="UniProtKB-KW"/>
</dbReference>
<evidence type="ECO:0000313" key="6">
    <source>
        <dbReference type="Proteomes" id="UP001497497"/>
    </source>
</evidence>
<sequence>MKWDDVSPTITTHCIGINNGRFGHPEQDRAITLREASLLQGFPKKYKFIKSIDDFHMANLARHIGNAVPVGLGVAIARSIK</sequence>